<keyword evidence="4 5" id="KW-0472">Membrane</keyword>
<feature type="transmembrane region" description="Helical" evidence="5">
    <location>
        <begin position="20"/>
        <end position="41"/>
    </location>
</feature>
<evidence type="ECO:0000256" key="5">
    <source>
        <dbReference type="SAM" id="Phobius"/>
    </source>
</evidence>
<evidence type="ECO:0000313" key="6">
    <source>
        <dbReference type="EMBL" id="MBB4082059.1"/>
    </source>
</evidence>
<organism evidence="6 7">
    <name type="scientific">Brevundimonas lenta</name>
    <dbReference type="NCBI Taxonomy" id="424796"/>
    <lineage>
        <taxon>Bacteria</taxon>
        <taxon>Pseudomonadati</taxon>
        <taxon>Pseudomonadota</taxon>
        <taxon>Alphaproteobacteria</taxon>
        <taxon>Caulobacterales</taxon>
        <taxon>Caulobacteraceae</taxon>
        <taxon>Brevundimonas</taxon>
    </lineage>
</organism>
<feature type="transmembrane region" description="Helical" evidence="5">
    <location>
        <begin position="61"/>
        <end position="82"/>
    </location>
</feature>
<dbReference type="AlphaFoldDB" id="A0A7W6JBJ2"/>
<dbReference type="InterPro" id="IPR032808">
    <property type="entry name" value="DoxX"/>
</dbReference>
<evidence type="ECO:0000256" key="3">
    <source>
        <dbReference type="ARBA" id="ARBA00022989"/>
    </source>
</evidence>
<accession>A0A7W6JBJ2</accession>
<keyword evidence="2 5" id="KW-0812">Transmembrane</keyword>
<evidence type="ECO:0000256" key="2">
    <source>
        <dbReference type="ARBA" id="ARBA00022692"/>
    </source>
</evidence>
<keyword evidence="3 5" id="KW-1133">Transmembrane helix</keyword>
<keyword evidence="7" id="KW-1185">Reference proteome</keyword>
<evidence type="ECO:0000256" key="1">
    <source>
        <dbReference type="ARBA" id="ARBA00004141"/>
    </source>
</evidence>
<dbReference type="EMBL" id="JACIDM010000001">
    <property type="protein sequence ID" value="MBB4082059.1"/>
    <property type="molecule type" value="Genomic_DNA"/>
</dbReference>
<sequence>MTSQVLTSPRSRLSASYRNLTLWTLQGWLAMFFIAAGYAKLTEPMTNLVELMRWPALVSDSFVRGLGVAEITLAVLVLAPLVSWKFGRPLLLVAAAGLLLLETAMLAIHVTGADVGLAVTNVILMAMTAGVLWKRWAEAR</sequence>
<evidence type="ECO:0000256" key="4">
    <source>
        <dbReference type="ARBA" id="ARBA00023136"/>
    </source>
</evidence>
<comment type="subcellular location">
    <subcellularLocation>
        <location evidence="1">Membrane</location>
        <topology evidence="1">Multi-pass membrane protein</topology>
    </subcellularLocation>
</comment>
<dbReference type="Proteomes" id="UP000529946">
    <property type="component" value="Unassembled WGS sequence"/>
</dbReference>
<proteinExistence type="predicted"/>
<protein>
    <recommendedName>
        <fullName evidence="8">DoxX family protein</fullName>
    </recommendedName>
</protein>
<dbReference type="GO" id="GO:0016020">
    <property type="term" value="C:membrane"/>
    <property type="evidence" value="ECO:0007669"/>
    <property type="project" value="UniProtKB-SubCell"/>
</dbReference>
<evidence type="ECO:0000313" key="7">
    <source>
        <dbReference type="Proteomes" id="UP000529946"/>
    </source>
</evidence>
<name>A0A7W6JBJ2_9CAUL</name>
<reference evidence="6 7" key="1">
    <citation type="submission" date="2020-08" db="EMBL/GenBank/DDBJ databases">
        <title>Genomic Encyclopedia of Type Strains, Phase IV (KMG-IV): sequencing the most valuable type-strain genomes for metagenomic binning, comparative biology and taxonomic classification.</title>
        <authorList>
            <person name="Goeker M."/>
        </authorList>
    </citation>
    <scope>NUCLEOTIDE SEQUENCE [LARGE SCALE GENOMIC DNA]</scope>
    <source>
        <strain evidence="6 7">DSM 23960</strain>
    </source>
</reference>
<dbReference type="RefSeq" id="WP_183203186.1">
    <property type="nucleotide sequence ID" value="NZ_BAAAER010000004.1"/>
</dbReference>
<evidence type="ECO:0008006" key="8">
    <source>
        <dbReference type="Google" id="ProtNLM"/>
    </source>
</evidence>
<feature type="transmembrane region" description="Helical" evidence="5">
    <location>
        <begin position="115"/>
        <end position="133"/>
    </location>
</feature>
<feature type="transmembrane region" description="Helical" evidence="5">
    <location>
        <begin position="89"/>
        <end position="109"/>
    </location>
</feature>
<dbReference type="Pfam" id="PF13564">
    <property type="entry name" value="DoxX_2"/>
    <property type="match status" value="1"/>
</dbReference>
<gene>
    <name evidence="6" type="ORF">GGR12_000898</name>
</gene>
<comment type="caution">
    <text evidence="6">The sequence shown here is derived from an EMBL/GenBank/DDBJ whole genome shotgun (WGS) entry which is preliminary data.</text>
</comment>